<keyword evidence="1" id="KW-0175">Coiled coil</keyword>
<accession>A0A750I1B7</accession>
<evidence type="ECO:0008006" key="4">
    <source>
        <dbReference type="Google" id="ProtNLM"/>
    </source>
</evidence>
<proteinExistence type="predicted"/>
<dbReference type="AlphaFoldDB" id="A0A750I1B7"/>
<sequence length="92" mass="9600">MFKSNLKLFKLSSFILLGAFLASGHSFADSSSSVSQKTVIKNGQNKIAEEEAAAKKAADEKAVAEKSSNTKSVSEVDCLLGGLSVYGPPEGC</sequence>
<comment type="caution">
    <text evidence="3">The sequence shown here is derived from an EMBL/GenBank/DDBJ whole genome shotgun (WGS) entry which is preliminary data.</text>
</comment>
<protein>
    <recommendedName>
        <fullName evidence="4">Secreted protein</fullName>
    </recommendedName>
</protein>
<reference evidence="3" key="2">
    <citation type="submission" date="2020-02" db="EMBL/GenBank/DDBJ databases">
        <authorList>
            <consortium name="NCBI Pathogen Detection Project"/>
        </authorList>
    </citation>
    <scope>NUCLEOTIDE SEQUENCE</scope>
    <source>
        <strain evidence="3">MA.CK_93/00002981</strain>
    </source>
</reference>
<reference evidence="3" key="1">
    <citation type="journal article" date="2018" name="Genome Biol.">
        <title>SKESA: strategic k-mer extension for scrupulous assemblies.</title>
        <authorList>
            <person name="Souvorov A."/>
            <person name="Agarwala R."/>
            <person name="Lipman D.J."/>
        </authorList>
    </citation>
    <scope>NUCLEOTIDE SEQUENCE</scope>
    <source>
        <strain evidence="3">MA.CK_93/00002981</strain>
    </source>
</reference>
<evidence type="ECO:0000313" key="3">
    <source>
        <dbReference type="EMBL" id="HAF6279757.1"/>
    </source>
</evidence>
<evidence type="ECO:0000256" key="2">
    <source>
        <dbReference type="SAM" id="SignalP"/>
    </source>
</evidence>
<feature type="chain" id="PRO_5028362598" description="Secreted protein" evidence="2">
    <location>
        <begin position="29"/>
        <end position="92"/>
    </location>
</feature>
<gene>
    <name evidence="3" type="ORF">G9F26_003952</name>
</gene>
<organism evidence="3">
    <name type="scientific">Salmonella enterica</name>
    <name type="common">Salmonella choleraesuis</name>
    <dbReference type="NCBI Taxonomy" id="28901"/>
    <lineage>
        <taxon>Bacteria</taxon>
        <taxon>Pseudomonadati</taxon>
        <taxon>Pseudomonadota</taxon>
        <taxon>Gammaproteobacteria</taxon>
        <taxon>Enterobacterales</taxon>
        <taxon>Enterobacteriaceae</taxon>
        <taxon>Salmonella</taxon>
    </lineage>
</organism>
<dbReference type="EMBL" id="DAAVPZ010000028">
    <property type="protein sequence ID" value="HAF6279757.1"/>
    <property type="molecule type" value="Genomic_DNA"/>
</dbReference>
<evidence type="ECO:0000256" key="1">
    <source>
        <dbReference type="SAM" id="Coils"/>
    </source>
</evidence>
<feature type="coiled-coil region" evidence="1">
    <location>
        <begin position="40"/>
        <end position="67"/>
    </location>
</feature>
<keyword evidence="2" id="KW-0732">Signal</keyword>
<name>A0A750I1B7_SALER</name>
<feature type="signal peptide" evidence="2">
    <location>
        <begin position="1"/>
        <end position="28"/>
    </location>
</feature>